<evidence type="ECO:0000256" key="2">
    <source>
        <dbReference type="SAM" id="MobiDB-lite"/>
    </source>
</evidence>
<dbReference type="EMBL" id="CP044066">
    <property type="protein sequence ID" value="QET03984.1"/>
    <property type="molecule type" value="Genomic_DNA"/>
</dbReference>
<gene>
    <name evidence="4" type="ORF">FOB72_17655</name>
</gene>
<dbReference type="Gene3D" id="3.90.850.10">
    <property type="entry name" value="Fumarylacetoacetase-like, C-terminal domain"/>
    <property type="match status" value="1"/>
</dbReference>
<dbReference type="GO" id="GO:0005737">
    <property type="term" value="C:cytoplasm"/>
    <property type="evidence" value="ECO:0007669"/>
    <property type="project" value="TreeGrafter"/>
</dbReference>
<accession>A0A5P2H8N8</accession>
<name>A0A5P2H8N8_9BURK</name>
<evidence type="ECO:0000256" key="1">
    <source>
        <dbReference type="ARBA" id="ARBA00023239"/>
    </source>
</evidence>
<keyword evidence="4" id="KW-0614">Plasmid</keyword>
<dbReference type="RefSeq" id="WP_150374049.1">
    <property type="nucleotide sequence ID" value="NZ_CP044066.1"/>
</dbReference>
<dbReference type="GO" id="GO:0008684">
    <property type="term" value="F:2-oxopent-4-enoate hydratase activity"/>
    <property type="evidence" value="ECO:0007669"/>
    <property type="project" value="TreeGrafter"/>
</dbReference>
<dbReference type="OrthoDB" id="9792137at2"/>
<dbReference type="SUPFAM" id="SSF56529">
    <property type="entry name" value="FAH"/>
    <property type="match status" value="1"/>
</dbReference>
<protein>
    <submittedName>
        <fullName evidence="4">2-keto-4-pentenoate hydratase</fullName>
    </submittedName>
</protein>
<dbReference type="PANTHER" id="PTHR30143">
    <property type="entry name" value="ACID HYDRATASE"/>
    <property type="match status" value="1"/>
</dbReference>
<feature type="domain" description="Fumarylacetoacetase-like C-terminal" evidence="3">
    <location>
        <begin position="91"/>
        <end position="266"/>
    </location>
</feature>
<feature type="region of interest" description="Disordered" evidence="2">
    <location>
        <begin position="1"/>
        <end position="23"/>
    </location>
</feature>
<dbReference type="Proteomes" id="UP000322822">
    <property type="component" value="Plasmid unnamed1"/>
</dbReference>
<geneLocation type="plasmid" evidence="4">
    <name>unnamed1</name>
</geneLocation>
<dbReference type="Pfam" id="PF01557">
    <property type="entry name" value="FAA_hydrolase"/>
    <property type="match status" value="1"/>
</dbReference>
<reference evidence="4 5" key="1">
    <citation type="submission" date="2019-09" db="EMBL/GenBank/DDBJ databases">
        <title>FDA dAtabase for Regulatory Grade micrObial Sequences (FDA-ARGOS): Supporting development and validation of Infectious Disease Dx tests.</title>
        <authorList>
            <person name="Sciortino C."/>
            <person name="Tallon L."/>
            <person name="Sadzewicz L."/>
            <person name="Vavikolanu K."/>
            <person name="Mehta A."/>
            <person name="Aluvathingal J."/>
            <person name="Nadendla S."/>
            <person name="Nandy P."/>
            <person name="Geyer C."/>
            <person name="Yan Y."/>
            <person name="Sichtig H."/>
        </authorList>
    </citation>
    <scope>NUCLEOTIDE SEQUENCE [LARGE SCALE GENOMIC DNA]</scope>
    <source>
        <strain evidence="4 5">FDAARGOS_664</strain>
        <plasmid evidence="4 5">unnamed1</plasmid>
    </source>
</reference>
<dbReference type="AlphaFoldDB" id="A0A5P2H8N8"/>
<proteinExistence type="predicted"/>
<dbReference type="InterPro" id="IPR011234">
    <property type="entry name" value="Fumarylacetoacetase-like_C"/>
</dbReference>
<evidence type="ECO:0000313" key="4">
    <source>
        <dbReference type="EMBL" id="QET03984.1"/>
    </source>
</evidence>
<dbReference type="InterPro" id="IPR036663">
    <property type="entry name" value="Fumarylacetoacetase_C_sf"/>
</dbReference>
<dbReference type="InterPro" id="IPR050772">
    <property type="entry name" value="Hydratase-Decarb/MhpD_sf"/>
</dbReference>
<sequence length="276" mass="29317">MDSHPTLQGIADSLWQPHGAQPFSPVPPVRDAIEALAKRGGVALEHAYRIQQINIQRQLAAGGRTVGRKIGLTSKIVQAQLGVDTPDFGTLLDTMAFGDGEEIPFGRTHQPKVEAEIALMIEYDLPHERHTIADIVGSTAYALPAIEVVGSRIANWDIRLLDTVADNASSGLFVLGTRPVKLGDLDLVRCGMVMERRGEQVSVGAGAACLGNPLNAAVWLADMMVRVGQPLQAGDVVLTGALGPMVAVHAGDVFSARIEGLGEVRAVFSKSSEFQS</sequence>
<dbReference type="PANTHER" id="PTHR30143:SF0">
    <property type="entry name" value="2-KETO-4-PENTENOATE HYDRATASE"/>
    <property type="match status" value="1"/>
</dbReference>
<evidence type="ECO:0000313" key="5">
    <source>
        <dbReference type="Proteomes" id="UP000322822"/>
    </source>
</evidence>
<keyword evidence="1" id="KW-0456">Lyase</keyword>
<evidence type="ECO:0000259" key="3">
    <source>
        <dbReference type="Pfam" id="PF01557"/>
    </source>
</evidence>
<organism evidence="4 5">
    <name type="scientific">Cupriavidus pauculus</name>
    <dbReference type="NCBI Taxonomy" id="82633"/>
    <lineage>
        <taxon>Bacteria</taxon>
        <taxon>Pseudomonadati</taxon>
        <taxon>Pseudomonadota</taxon>
        <taxon>Betaproteobacteria</taxon>
        <taxon>Burkholderiales</taxon>
        <taxon>Burkholderiaceae</taxon>
        <taxon>Cupriavidus</taxon>
    </lineage>
</organism>